<dbReference type="EMBL" id="JAESVB010000003">
    <property type="protein sequence ID" value="MCB8875511.1"/>
    <property type="molecule type" value="Genomic_DNA"/>
</dbReference>
<keyword evidence="2" id="KW-0808">Transferase</keyword>
<dbReference type="NCBIfam" id="TIGR01128">
    <property type="entry name" value="holA"/>
    <property type="match status" value="1"/>
</dbReference>
<evidence type="ECO:0000313" key="8">
    <source>
        <dbReference type="EMBL" id="MCB8875511.1"/>
    </source>
</evidence>
<organism evidence="8 9">
    <name type="scientific">Acidisoma silvae</name>
    <dbReference type="NCBI Taxonomy" id="2802396"/>
    <lineage>
        <taxon>Bacteria</taxon>
        <taxon>Pseudomonadati</taxon>
        <taxon>Pseudomonadota</taxon>
        <taxon>Alphaproteobacteria</taxon>
        <taxon>Acetobacterales</taxon>
        <taxon>Acidocellaceae</taxon>
        <taxon>Acidisoma</taxon>
    </lineage>
</organism>
<gene>
    <name evidence="8" type="ORF">ASILVAE211_09990</name>
</gene>
<dbReference type="InterPro" id="IPR027417">
    <property type="entry name" value="P-loop_NTPase"/>
</dbReference>
<evidence type="ECO:0000256" key="2">
    <source>
        <dbReference type="ARBA" id="ARBA00022679"/>
    </source>
</evidence>
<dbReference type="SUPFAM" id="SSF48019">
    <property type="entry name" value="post-AAA+ oligomerization domain-like"/>
    <property type="match status" value="1"/>
</dbReference>
<reference evidence="8" key="1">
    <citation type="journal article" date="2021" name="Microorganisms">
        <title>Acidisoma silvae sp. nov. and Acidisomacellulosilytica sp. nov., Two Acidophilic Bacteria Isolated from Decaying Wood, Hydrolyzing Cellulose and Producing Poly-3-hydroxybutyrate.</title>
        <authorList>
            <person name="Mieszkin S."/>
            <person name="Pouder E."/>
            <person name="Uroz S."/>
            <person name="Simon-Colin C."/>
            <person name="Alain K."/>
        </authorList>
    </citation>
    <scope>NUCLEOTIDE SEQUENCE</scope>
    <source>
        <strain evidence="8">HW T2.11</strain>
    </source>
</reference>
<evidence type="ECO:0000256" key="3">
    <source>
        <dbReference type="ARBA" id="ARBA00022695"/>
    </source>
</evidence>
<dbReference type="AlphaFoldDB" id="A0A963YRG1"/>
<keyword evidence="4" id="KW-0235">DNA replication</keyword>
<keyword evidence="3" id="KW-0548">Nucleotidyltransferase</keyword>
<evidence type="ECO:0000313" key="9">
    <source>
        <dbReference type="Proteomes" id="UP000708298"/>
    </source>
</evidence>
<accession>A0A963YRG1</accession>
<dbReference type="SUPFAM" id="SSF52540">
    <property type="entry name" value="P-loop containing nucleoside triphosphate hydrolases"/>
    <property type="match status" value="1"/>
</dbReference>
<dbReference type="PANTHER" id="PTHR34388:SF1">
    <property type="entry name" value="DNA POLYMERASE III SUBUNIT DELTA"/>
    <property type="match status" value="1"/>
</dbReference>
<dbReference type="Gene3D" id="1.20.272.10">
    <property type="match status" value="1"/>
</dbReference>
<evidence type="ECO:0000256" key="7">
    <source>
        <dbReference type="ARBA" id="ARBA00049244"/>
    </source>
</evidence>
<keyword evidence="9" id="KW-1185">Reference proteome</keyword>
<dbReference type="Gene3D" id="3.40.50.300">
    <property type="entry name" value="P-loop containing nucleotide triphosphate hydrolases"/>
    <property type="match status" value="1"/>
</dbReference>
<comment type="similarity">
    <text evidence="6">Belongs to the DNA polymerase HolA subunit family.</text>
</comment>
<proteinExistence type="inferred from homology"/>
<protein>
    <recommendedName>
        <fullName evidence="1">DNA-directed DNA polymerase</fullName>
        <ecNumber evidence="1">2.7.7.7</ecNumber>
    </recommendedName>
</protein>
<dbReference type="InterPro" id="IPR008921">
    <property type="entry name" value="DNA_pol3_clamp-load_cplx_C"/>
</dbReference>
<dbReference type="GO" id="GO:0003887">
    <property type="term" value="F:DNA-directed DNA polymerase activity"/>
    <property type="evidence" value="ECO:0007669"/>
    <property type="project" value="UniProtKB-KW"/>
</dbReference>
<dbReference type="Gene3D" id="1.10.8.60">
    <property type="match status" value="1"/>
</dbReference>
<evidence type="ECO:0000256" key="5">
    <source>
        <dbReference type="ARBA" id="ARBA00022932"/>
    </source>
</evidence>
<dbReference type="RefSeq" id="WP_227321155.1">
    <property type="nucleotide sequence ID" value="NZ_JAESVB010000003.1"/>
</dbReference>
<evidence type="ECO:0000256" key="1">
    <source>
        <dbReference type="ARBA" id="ARBA00012417"/>
    </source>
</evidence>
<evidence type="ECO:0000256" key="4">
    <source>
        <dbReference type="ARBA" id="ARBA00022705"/>
    </source>
</evidence>
<dbReference type="GO" id="GO:0009360">
    <property type="term" value="C:DNA polymerase III complex"/>
    <property type="evidence" value="ECO:0007669"/>
    <property type="project" value="TreeGrafter"/>
</dbReference>
<dbReference type="InterPro" id="IPR005790">
    <property type="entry name" value="DNA_polIII_delta"/>
</dbReference>
<reference evidence="8" key="2">
    <citation type="submission" date="2021-01" db="EMBL/GenBank/DDBJ databases">
        <authorList>
            <person name="Mieszkin S."/>
            <person name="Pouder E."/>
            <person name="Alain K."/>
        </authorList>
    </citation>
    <scope>NUCLEOTIDE SEQUENCE</scope>
    <source>
        <strain evidence="8">HW T2.11</strain>
    </source>
</reference>
<dbReference type="GO" id="GO:0003677">
    <property type="term" value="F:DNA binding"/>
    <property type="evidence" value="ECO:0007669"/>
    <property type="project" value="InterPro"/>
</dbReference>
<dbReference type="GO" id="GO:0006261">
    <property type="term" value="P:DNA-templated DNA replication"/>
    <property type="evidence" value="ECO:0007669"/>
    <property type="project" value="TreeGrafter"/>
</dbReference>
<comment type="catalytic activity">
    <reaction evidence="7">
        <text>DNA(n) + a 2'-deoxyribonucleoside 5'-triphosphate = DNA(n+1) + diphosphate</text>
        <dbReference type="Rhea" id="RHEA:22508"/>
        <dbReference type="Rhea" id="RHEA-COMP:17339"/>
        <dbReference type="Rhea" id="RHEA-COMP:17340"/>
        <dbReference type="ChEBI" id="CHEBI:33019"/>
        <dbReference type="ChEBI" id="CHEBI:61560"/>
        <dbReference type="ChEBI" id="CHEBI:173112"/>
        <dbReference type="EC" id="2.7.7.7"/>
    </reaction>
</comment>
<dbReference type="Proteomes" id="UP000708298">
    <property type="component" value="Unassembled WGS sequence"/>
</dbReference>
<name>A0A963YRG1_9PROT</name>
<keyword evidence="5" id="KW-0239">DNA-directed DNA polymerase</keyword>
<dbReference type="EC" id="2.7.7.7" evidence="1"/>
<dbReference type="PANTHER" id="PTHR34388">
    <property type="entry name" value="DNA POLYMERASE III SUBUNIT DELTA"/>
    <property type="match status" value="1"/>
</dbReference>
<sequence length="337" mass="35363">MKLDARDFTALCKDAGRLRAVVIYGPDAGLVRERGETLARAVAGGLDDPFRFTELTKPDTGTLALEATAMSFTGGRRVVRVREAGDTLAATLTAACKDAEGSLIILEAGELTPRSKLRAWAEKDARAGALACYAEEGAALKSTLRGLFEGEKVAVATDALDWLVQHAGADRGVIRAEVEKLALLVGEGGTVDLDAVQMVAGDQADLSIEDALFAAARGAVAEADRATAAALAEGASAVGLIRAAHGHMDKLARIASARDMGLSAQDAVKALRPPVFFRRERAMLDAAELWRGPAVAAIQLALRDAEMQCKRTGLPAEAIAHAAMLAIARRAARMKGR</sequence>
<comment type="caution">
    <text evidence="8">The sequence shown here is derived from an EMBL/GenBank/DDBJ whole genome shotgun (WGS) entry which is preliminary data.</text>
</comment>
<evidence type="ECO:0000256" key="6">
    <source>
        <dbReference type="ARBA" id="ARBA00034754"/>
    </source>
</evidence>